<dbReference type="InterPro" id="IPR011601">
    <property type="entry name" value="MurB_C"/>
</dbReference>
<dbReference type="InterPro" id="IPR036635">
    <property type="entry name" value="MurB_C_sf"/>
</dbReference>
<comment type="catalytic activity">
    <reaction evidence="18 19">
        <text>UDP-N-acetyl-alpha-D-muramate + NADP(+) = UDP-N-acetyl-3-O-(1-carboxyvinyl)-alpha-D-glucosamine + NADPH + H(+)</text>
        <dbReference type="Rhea" id="RHEA:12248"/>
        <dbReference type="ChEBI" id="CHEBI:15378"/>
        <dbReference type="ChEBI" id="CHEBI:57783"/>
        <dbReference type="ChEBI" id="CHEBI:58349"/>
        <dbReference type="ChEBI" id="CHEBI:68483"/>
        <dbReference type="ChEBI" id="CHEBI:70757"/>
        <dbReference type="EC" id="1.3.1.98"/>
    </reaction>
</comment>
<evidence type="ECO:0000256" key="17">
    <source>
        <dbReference type="ARBA" id="ARBA00031026"/>
    </source>
</evidence>
<proteinExistence type="inferred from homology"/>
<protein>
    <recommendedName>
        <fullName evidence="6 19">UDP-N-acetylenolpyruvoylglucosamine reductase</fullName>
        <ecNumber evidence="5 19">1.3.1.98</ecNumber>
    </recommendedName>
    <alternativeName>
        <fullName evidence="17 19">UDP-N-acetylmuramate dehydrogenase</fullName>
    </alternativeName>
</protein>
<evidence type="ECO:0000256" key="4">
    <source>
        <dbReference type="ARBA" id="ARBA00004752"/>
    </source>
</evidence>
<keyword evidence="13 19" id="KW-0573">Peptidoglycan synthesis</keyword>
<feature type="active site" description="Proton donor" evidence="19">
    <location>
        <position position="244"/>
    </location>
</feature>
<evidence type="ECO:0000313" key="22">
    <source>
        <dbReference type="EMBL" id="RMB12014.1"/>
    </source>
</evidence>
<comment type="pathway">
    <text evidence="4 19">Cell wall biogenesis; peptidoglycan biosynthesis.</text>
</comment>
<comment type="similarity">
    <text evidence="19">Belongs to the MurB family.</text>
</comment>
<dbReference type="PROSITE" id="PS51387">
    <property type="entry name" value="FAD_PCMH"/>
    <property type="match status" value="1"/>
</dbReference>
<dbReference type="GO" id="GO:0071949">
    <property type="term" value="F:FAD binding"/>
    <property type="evidence" value="ECO:0007669"/>
    <property type="project" value="InterPro"/>
</dbReference>
<dbReference type="NCBIfam" id="TIGR00179">
    <property type="entry name" value="murB"/>
    <property type="match status" value="1"/>
</dbReference>
<organism evidence="22 23">
    <name type="scientific">Eilatimonas milleporae</name>
    <dbReference type="NCBI Taxonomy" id="911205"/>
    <lineage>
        <taxon>Bacteria</taxon>
        <taxon>Pseudomonadati</taxon>
        <taxon>Pseudomonadota</taxon>
        <taxon>Alphaproteobacteria</taxon>
        <taxon>Kordiimonadales</taxon>
        <taxon>Kordiimonadaceae</taxon>
        <taxon>Eilatimonas</taxon>
    </lineage>
</organism>
<dbReference type="GO" id="GO:0005829">
    <property type="term" value="C:cytosol"/>
    <property type="evidence" value="ECO:0007669"/>
    <property type="project" value="TreeGrafter"/>
</dbReference>
<evidence type="ECO:0000256" key="10">
    <source>
        <dbReference type="ARBA" id="ARBA00022827"/>
    </source>
</evidence>
<evidence type="ECO:0000313" key="23">
    <source>
        <dbReference type="Proteomes" id="UP000271227"/>
    </source>
</evidence>
<feature type="domain" description="FAD-binding PCMH-type" evidence="21">
    <location>
        <begin position="51"/>
        <end position="230"/>
    </location>
</feature>
<reference evidence="22 23" key="1">
    <citation type="submission" date="2018-10" db="EMBL/GenBank/DDBJ databases">
        <title>Genomic Encyclopedia of Archaeal and Bacterial Type Strains, Phase II (KMG-II): from individual species to whole genera.</title>
        <authorList>
            <person name="Goeker M."/>
        </authorList>
    </citation>
    <scope>NUCLEOTIDE SEQUENCE [LARGE SCALE GENOMIC DNA]</scope>
    <source>
        <strain evidence="22 23">DSM 25217</strain>
    </source>
</reference>
<comment type="subcellular location">
    <subcellularLocation>
        <location evidence="3 19">Cytoplasm</location>
    </subcellularLocation>
</comment>
<evidence type="ECO:0000256" key="3">
    <source>
        <dbReference type="ARBA" id="ARBA00004496"/>
    </source>
</evidence>
<comment type="cofactor">
    <cofactor evidence="1 19">
        <name>FAD</name>
        <dbReference type="ChEBI" id="CHEBI:57692"/>
    </cofactor>
</comment>
<evidence type="ECO:0000256" key="1">
    <source>
        <dbReference type="ARBA" id="ARBA00001974"/>
    </source>
</evidence>
<keyword evidence="8 19" id="KW-0132">Cell division</keyword>
<keyword evidence="10 19" id="KW-0274">FAD</keyword>
<evidence type="ECO:0000256" key="6">
    <source>
        <dbReference type="ARBA" id="ARBA00015188"/>
    </source>
</evidence>
<keyword evidence="16 19" id="KW-0961">Cell wall biogenesis/degradation</keyword>
<dbReference type="PANTHER" id="PTHR21071:SF4">
    <property type="entry name" value="UDP-N-ACETYLENOLPYRUVOYLGLUCOSAMINE REDUCTASE"/>
    <property type="match status" value="1"/>
</dbReference>
<dbReference type="EC" id="1.3.1.98" evidence="5 19"/>
<dbReference type="GO" id="GO:0071555">
    <property type="term" value="P:cell wall organization"/>
    <property type="evidence" value="ECO:0007669"/>
    <property type="project" value="UniProtKB-KW"/>
</dbReference>
<evidence type="ECO:0000256" key="14">
    <source>
        <dbReference type="ARBA" id="ARBA00023002"/>
    </source>
</evidence>
<dbReference type="FunCoup" id="A0A3M0CR24">
    <property type="interactions" value="490"/>
</dbReference>
<keyword evidence="15 19" id="KW-0131">Cell cycle</keyword>
<feature type="active site" evidence="19">
    <location>
        <position position="319"/>
    </location>
</feature>
<evidence type="ECO:0000256" key="8">
    <source>
        <dbReference type="ARBA" id="ARBA00022618"/>
    </source>
</evidence>
<keyword evidence="7 19" id="KW-0963">Cytoplasm</keyword>
<feature type="region of interest" description="Disordered" evidence="20">
    <location>
        <begin position="229"/>
        <end position="255"/>
    </location>
</feature>
<dbReference type="SUPFAM" id="SSF56194">
    <property type="entry name" value="Uridine diphospho-N-Acetylenolpyruvylglucosamine reductase, MurB, C-terminal domain"/>
    <property type="match status" value="1"/>
</dbReference>
<dbReference type="NCBIfam" id="NF010480">
    <property type="entry name" value="PRK13905.1"/>
    <property type="match status" value="1"/>
</dbReference>
<dbReference type="SUPFAM" id="SSF56176">
    <property type="entry name" value="FAD-binding/transporter-associated domain-like"/>
    <property type="match status" value="1"/>
</dbReference>
<dbReference type="Proteomes" id="UP000271227">
    <property type="component" value="Unassembled WGS sequence"/>
</dbReference>
<dbReference type="Gene3D" id="3.30.465.10">
    <property type="match status" value="1"/>
</dbReference>
<evidence type="ECO:0000256" key="5">
    <source>
        <dbReference type="ARBA" id="ARBA00012518"/>
    </source>
</evidence>
<dbReference type="InParanoid" id="A0A3M0CR24"/>
<name>A0A3M0CR24_9PROT</name>
<feature type="compositionally biased region" description="Polar residues" evidence="20">
    <location>
        <begin position="229"/>
        <end position="251"/>
    </location>
</feature>
<dbReference type="HAMAP" id="MF_00037">
    <property type="entry name" value="MurB"/>
    <property type="match status" value="1"/>
</dbReference>
<accession>A0A3M0CR24</accession>
<dbReference type="InterPro" id="IPR016167">
    <property type="entry name" value="FAD-bd_PCMH_sub1"/>
</dbReference>
<dbReference type="Gene3D" id="3.30.43.10">
    <property type="entry name" value="Uridine Diphospho-n-acetylenolpyruvylglucosamine Reductase, domain 2"/>
    <property type="match status" value="1"/>
</dbReference>
<dbReference type="InterPro" id="IPR003170">
    <property type="entry name" value="MurB"/>
</dbReference>
<evidence type="ECO:0000256" key="18">
    <source>
        <dbReference type="ARBA" id="ARBA00048914"/>
    </source>
</evidence>
<evidence type="ECO:0000256" key="11">
    <source>
        <dbReference type="ARBA" id="ARBA00022857"/>
    </source>
</evidence>
<evidence type="ECO:0000256" key="2">
    <source>
        <dbReference type="ARBA" id="ARBA00003921"/>
    </source>
</evidence>
<dbReference type="EMBL" id="REFR01000009">
    <property type="protein sequence ID" value="RMB12014.1"/>
    <property type="molecule type" value="Genomic_DNA"/>
</dbReference>
<comment type="function">
    <text evidence="2 19">Cell wall formation.</text>
</comment>
<dbReference type="GO" id="GO:0009252">
    <property type="term" value="P:peptidoglycan biosynthetic process"/>
    <property type="evidence" value="ECO:0007669"/>
    <property type="project" value="UniProtKB-UniRule"/>
</dbReference>
<keyword evidence="11 19" id="KW-0521">NADP</keyword>
<dbReference type="InterPro" id="IPR016166">
    <property type="entry name" value="FAD-bd_PCMH"/>
</dbReference>
<dbReference type="InterPro" id="IPR016169">
    <property type="entry name" value="FAD-bd_PCMH_sub2"/>
</dbReference>
<dbReference type="UniPathway" id="UPA00219"/>
<dbReference type="InterPro" id="IPR036318">
    <property type="entry name" value="FAD-bd_PCMH-like_sf"/>
</dbReference>
<evidence type="ECO:0000256" key="16">
    <source>
        <dbReference type="ARBA" id="ARBA00023316"/>
    </source>
</evidence>
<dbReference type="AlphaFoldDB" id="A0A3M0CR24"/>
<dbReference type="PANTHER" id="PTHR21071">
    <property type="entry name" value="UDP-N-ACETYLENOLPYRUVOYLGLUCOSAMINE REDUCTASE"/>
    <property type="match status" value="1"/>
</dbReference>
<evidence type="ECO:0000259" key="21">
    <source>
        <dbReference type="PROSITE" id="PS51387"/>
    </source>
</evidence>
<dbReference type="Gene3D" id="3.90.78.10">
    <property type="entry name" value="UDP-N-acetylenolpyruvoylglucosamine reductase, C-terminal domain"/>
    <property type="match status" value="1"/>
</dbReference>
<evidence type="ECO:0000256" key="13">
    <source>
        <dbReference type="ARBA" id="ARBA00022984"/>
    </source>
</evidence>
<dbReference type="InterPro" id="IPR006094">
    <property type="entry name" value="Oxid_FAD_bind_N"/>
</dbReference>
<keyword evidence="23" id="KW-1185">Reference proteome</keyword>
<sequence>MMANRAVEKTVSALQGRGDISGTAGPLMARLPKVRGRLAEYASLARLSWFRTGGPAEILFEPADEDDLVCFLRGLPGDVPLTVIGVGSNLLVRDGGVDGVVIRLGRAFAGIRARGDMVKAGAGAMDVHVARAAADAGVAGLEFLIGVPGTIGGAIAMNAGAYGHEVADVVQHVRAVDRWGHVQDMTPADLKFSYRRSVVDDRLILLCACLKGMAGQSADIRARMADISAQRSDSQPIGTRTGGSTFKNPASETGGGQKAWELIDRAGCRGLAVGDAQVSEKHCNFLINRGRASADDIERLGEMVRARVRDETGVMLDWEIRRIGKPGVSHESGEAQG</sequence>
<feature type="active site" evidence="19">
    <location>
        <position position="195"/>
    </location>
</feature>
<evidence type="ECO:0000256" key="9">
    <source>
        <dbReference type="ARBA" id="ARBA00022630"/>
    </source>
</evidence>
<evidence type="ECO:0000256" key="15">
    <source>
        <dbReference type="ARBA" id="ARBA00023306"/>
    </source>
</evidence>
<keyword evidence="14 19" id="KW-0560">Oxidoreductase</keyword>
<dbReference type="GO" id="GO:0008360">
    <property type="term" value="P:regulation of cell shape"/>
    <property type="evidence" value="ECO:0007669"/>
    <property type="project" value="UniProtKB-KW"/>
</dbReference>
<evidence type="ECO:0000256" key="7">
    <source>
        <dbReference type="ARBA" id="ARBA00022490"/>
    </source>
</evidence>
<dbReference type="Pfam" id="PF01565">
    <property type="entry name" value="FAD_binding_4"/>
    <property type="match status" value="1"/>
</dbReference>
<keyword evidence="12 19" id="KW-0133">Cell shape</keyword>
<gene>
    <name evidence="19" type="primary">murB</name>
    <name evidence="22" type="ORF">BXY39_0503</name>
</gene>
<keyword evidence="9 19" id="KW-0285">Flavoprotein</keyword>
<evidence type="ECO:0000256" key="20">
    <source>
        <dbReference type="SAM" id="MobiDB-lite"/>
    </source>
</evidence>
<comment type="caution">
    <text evidence="22">The sequence shown here is derived from an EMBL/GenBank/DDBJ whole genome shotgun (WGS) entry which is preliminary data.</text>
</comment>
<evidence type="ECO:0000256" key="12">
    <source>
        <dbReference type="ARBA" id="ARBA00022960"/>
    </source>
</evidence>
<dbReference type="Pfam" id="PF02873">
    <property type="entry name" value="MurB_C"/>
    <property type="match status" value="1"/>
</dbReference>
<evidence type="ECO:0000256" key="19">
    <source>
        <dbReference type="HAMAP-Rule" id="MF_00037"/>
    </source>
</evidence>
<dbReference type="GO" id="GO:0051301">
    <property type="term" value="P:cell division"/>
    <property type="evidence" value="ECO:0007669"/>
    <property type="project" value="UniProtKB-KW"/>
</dbReference>
<dbReference type="GO" id="GO:0008762">
    <property type="term" value="F:UDP-N-acetylmuramate dehydrogenase activity"/>
    <property type="evidence" value="ECO:0007669"/>
    <property type="project" value="UniProtKB-UniRule"/>
</dbReference>